<dbReference type="GO" id="GO:0043409">
    <property type="term" value="P:negative regulation of MAPK cascade"/>
    <property type="evidence" value="ECO:0007669"/>
    <property type="project" value="TreeGrafter"/>
</dbReference>
<comment type="catalytic activity">
    <reaction evidence="3">
        <text>O-phospho-L-threonyl-[protein] + H2O = L-threonyl-[protein] + phosphate</text>
        <dbReference type="Rhea" id="RHEA:47004"/>
        <dbReference type="Rhea" id="RHEA-COMP:11060"/>
        <dbReference type="Rhea" id="RHEA-COMP:11605"/>
        <dbReference type="ChEBI" id="CHEBI:15377"/>
        <dbReference type="ChEBI" id="CHEBI:30013"/>
        <dbReference type="ChEBI" id="CHEBI:43474"/>
        <dbReference type="ChEBI" id="CHEBI:61977"/>
        <dbReference type="EC" id="3.1.3.16"/>
    </reaction>
</comment>
<dbReference type="AlphaFoldDB" id="A0AAD9V3E5"/>
<name>A0AAD9V3E5_ACRCE</name>
<organism evidence="6 7">
    <name type="scientific">Acropora cervicornis</name>
    <name type="common">Staghorn coral</name>
    <dbReference type="NCBI Taxonomy" id="6130"/>
    <lineage>
        <taxon>Eukaryota</taxon>
        <taxon>Metazoa</taxon>
        <taxon>Cnidaria</taxon>
        <taxon>Anthozoa</taxon>
        <taxon>Hexacorallia</taxon>
        <taxon>Scleractinia</taxon>
        <taxon>Astrocoeniina</taxon>
        <taxon>Acroporidae</taxon>
        <taxon>Acropora</taxon>
    </lineage>
</organism>
<dbReference type="PROSITE" id="PS50054">
    <property type="entry name" value="TYR_PHOSPHATASE_DUAL"/>
    <property type="match status" value="1"/>
</dbReference>
<proteinExistence type="inferred from homology"/>
<dbReference type="SMART" id="SM00195">
    <property type="entry name" value="DSPc"/>
    <property type="match status" value="1"/>
</dbReference>
<evidence type="ECO:0000256" key="3">
    <source>
        <dbReference type="RuleBase" id="RU366038"/>
    </source>
</evidence>
<dbReference type="GO" id="GO:0033549">
    <property type="term" value="F:MAP kinase phosphatase activity"/>
    <property type="evidence" value="ECO:0007669"/>
    <property type="project" value="TreeGrafter"/>
</dbReference>
<keyword evidence="7" id="KW-1185">Reference proteome</keyword>
<dbReference type="PROSITE" id="PS50056">
    <property type="entry name" value="TYR_PHOSPHATASE_2"/>
    <property type="match status" value="1"/>
</dbReference>
<keyword evidence="3" id="KW-0904">Protein phosphatase</keyword>
<dbReference type="PANTHER" id="PTHR45682:SF1">
    <property type="entry name" value="DUAL SPECIFICITY PROTEIN PHOSPHATASE 3"/>
    <property type="match status" value="1"/>
</dbReference>
<comment type="function">
    <text evidence="3">Dual specificity phosphatase able to dephosphorylate phosphotyrosine, phosphoserine and phosphothreonine residues, with a preference for phosphotyrosine as a substrate.</text>
</comment>
<reference evidence="6" key="1">
    <citation type="journal article" date="2023" name="G3 (Bethesda)">
        <title>Whole genome assembly and annotation of the endangered Caribbean coral Acropora cervicornis.</title>
        <authorList>
            <person name="Selwyn J.D."/>
            <person name="Vollmer S.V."/>
        </authorList>
    </citation>
    <scope>NUCLEOTIDE SEQUENCE</scope>
    <source>
        <strain evidence="6">K2</strain>
    </source>
</reference>
<dbReference type="InterPro" id="IPR020405">
    <property type="entry name" value="Atypical_DUSP_subfamA"/>
</dbReference>
<feature type="domain" description="Tyrosine-protein phosphatase" evidence="4">
    <location>
        <begin position="43"/>
        <end position="198"/>
    </location>
</feature>
<dbReference type="InterPro" id="IPR000340">
    <property type="entry name" value="Dual-sp_phosphatase_cat-dom"/>
</dbReference>
<keyword evidence="3" id="KW-0378">Hydrolase</keyword>
<evidence type="ECO:0000313" key="6">
    <source>
        <dbReference type="EMBL" id="KAK2559788.1"/>
    </source>
</evidence>
<dbReference type="InterPro" id="IPR020422">
    <property type="entry name" value="TYR_PHOSPHATASE_DUAL_dom"/>
</dbReference>
<accession>A0AAD9V3E5</accession>
<protein>
    <recommendedName>
        <fullName evidence="3">Dual specificity protein phosphatase</fullName>
        <ecNumber evidence="3">3.1.3.16</ecNumber>
        <ecNumber evidence="3">3.1.3.48</ecNumber>
    </recommendedName>
</protein>
<dbReference type="PRINTS" id="PR01909">
    <property type="entry name" value="ADSPHPHTASEA"/>
</dbReference>
<dbReference type="GO" id="GO:0008138">
    <property type="term" value="F:protein tyrosine/serine/threonine phosphatase activity"/>
    <property type="evidence" value="ECO:0007669"/>
    <property type="project" value="UniProtKB-UniRule"/>
</dbReference>
<comment type="similarity">
    <text evidence="1 3">Belongs to the protein-tyrosine phosphatase family. Non-receptor class dual specificity subfamily.</text>
</comment>
<dbReference type="PANTHER" id="PTHR45682">
    <property type="entry name" value="AGAP008228-PA"/>
    <property type="match status" value="1"/>
</dbReference>
<sequence>MADASAETKEEKNGTITPRTTVEELRSIITESSNGLLLLPSDAYNEVFDGIFIGESSTSLNFKELQTLGITHLLNAAQGTKFYHVNTGPEDYVESGIIFHGIPAMDSFLFKLDRYFDDASDFIGKAVGTKNTGKLDGKILVHCKEGVSRSVSLVLAYLVRDQEMQLTDAVRLVRSKREIIPNDGFLGQLIDYSAKLGRA</sequence>
<dbReference type="EC" id="3.1.3.16" evidence="3"/>
<evidence type="ECO:0000256" key="1">
    <source>
        <dbReference type="ARBA" id="ARBA00008601"/>
    </source>
</evidence>
<feature type="domain" description="Tyrosine specific protein phosphatases" evidence="5">
    <location>
        <begin position="106"/>
        <end position="177"/>
    </location>
</feature>
<comment type="catalytic activity">
    <reaction evidence="3">
        <text>O-phospho-L-tyrosyl-[protein] + H2O = L-tyrosyl-[protein] + phosphate</text>
        <dbReference type="Rhea" id="RHEA:10684"/>
        <dbReference type="Rhea" id="RHEA-COMP:10136"/>
        <dbReference type="Rhea" id="RHEA-COMP:20101"/>
        <dbReference type="ChEBI" id="CHEBI:15377"/>
        <dbReference type="ChEBI" id="CHEBI:43474"/>
        <dbReference type="ChEBI" id="CHEBI:46858"/>
        <dbReference type="ChEBI" id="CHEBI:61978"/>
        <dbReference type="EC" id="3.1.3.48"/>
    </reaction>
</comment>
<dbReference type="InterPro" id="IPR000387">
    <property type="entry name" value="Tyr_Pase_dom"/>
</dbReference>
<dbReference type="GO" id="GO:0004722">
    <property type="term" value="F:protein serine/threonine phosphatase activity"/>
    <property type="evidence" value="ECO:0007669"/>
    <property type="project" value="UniProtKB-EC"/>
</dbReference>
<evidence type="ECO:0000256" key="2">
    <source>
        <dbReference type="PIRSR" id="PIRSR620405-1"/>
    </source>
</evidence>
<evidence type="ECO:0000259" key="5">
    <source>
        <dbReference type="PROSITE" id="PS50056"/>
    </source>
</evidence>
<evidence type="ECO:0000313" key="7">
    <source>
        <dbReference type="Proteomes" id="UP001249851"/>
    </source>
</evidence>
<evidence type="ECO:0000259" key="4">
    <source>
        <dbReference type="PROSITE" id="PS50054"/>
    </source>
</evidence>
<dbReference type="SUPFAM" id="SSF52799">
    <property type="entry name" value="(Phosphotyrosine protein) phosphatases II"/>
    <property type="match status" value="1"/>
</dbReference>
<feature type="active site" description="Phosphocysteine intermediate" evidence="2">
    <location>
        <position position="143"/>
    </location>
</feature>
<dbReference type="EC" id="3.1.3.48" evidence="3"/>
<gene>
    <name evidence="6" type="ORF">P5673_017885</name>
</gene>
<dbReference type="PRINTS" id="PR01908">
    <property type="entry name" value="ADSPHPHTASE"/>
</dbReference>
<comment type="catalytic activity">
    <reaction evidence="3">
        <text>O-phospho-L-seryl-[protein] + H2O = L-seryl-[protein] + phosphate</text>
        <dbReference type="Rhea" id="RHEA:20629"/>
        <dbReference type="Rhea" id="RHEA-COMP:9863"/>
        <dbReference type="Rhea" id="RHEA-COMP:11604"/>
        <dbReference type="ChEBI" id="CHEBI:15377"/>
        <dbReference type="ChEBI" id="CHEBI:29999"/>
        <dbReference type="ChEBI" id="CHEBI:43474"/>
        <dbReference type="ChEBI" id="CHEBI:83421"/>
        <dbReference type="EC" id="3.1.3.16"/>
    </reaction>
</comment>
<dbReference type="InterPro" id="IPR029021">
    <property type="entry name" value="Prot-tyrosine_phosphatase-like"/>
</dbReference>
<dbReference type="EMBL" id="JARQWQ010000039">
    <property type="protein sequence ID" value="KAK2559788.1"/>
    <property type="molecule type" value="Genomic_DNA"/>
</dbReference>
<comment type="caution">
    <text evidence="6">The sequence shown here is derived from an EMBL/GenBank/DDBJ whole genome shotgun (WGS) entry which is preliminary data.</text>
</comment>
<dbReference type="Proteomes" id="UP001249851">
    <property type="component" value="Unassembled WGS sequence"/>
</dbReference>
<dbReference type="GO" id="GO:0005737">
    <property type="term" value="C:cytoplasm"/>
    <property type="evidence" value="ECO:0007669"/>
    <property type="project" value="TreeGrafter"/>
</dbReference>
<reference evidence="6" key="2">
    <citation type="journal article" date="2023" name="Science">
        <title>Genomic signatures of disease resistance in endangered staghorn corals.</title>
        <authorList>
            <person name="Vollmer S.V."/>
            <person name="Selwyn J.D."/>
            <person name="Despard B.A."/>
            <person name="Roesel C.L."/>
        </authorList>
    </citation>
    <scope>NUCLEOTIDE SEQUENCE</scope>
    <source>
        <strain evidence="6">K2</strain>
    </source>
</reference>
<dbReference type="Gene3D" id="3.90.190.10">
    <property type="entry name" value="Protein tyrosine phosphatase superfamily"/>
    <property type="match status" value="1"/>
</dbReference>
<dbReference type="Pfam" id="PF00782">
    <property type="entry name" value="DSPc"/>
    <property type="match status" value="1"/>
</dbReference>
<dbReference type="CDD" id="cd14515">
    <property type="entry name" value="DUSP3-like"/>
    <property type="match status" value="1"/>
</dbReference>
<dbReference type="GO" id="GO:0004725">
    <property type="term" value="F:protein tyrosine phosphatase activity"/>
    <property type="evidence" value="ECO:0007669"/>
    <property type="project" value="UniProtKB-EC"/>
</dbReference>